<feature type="transmembrane region" description="Helical" evidence="1">
    <location>
        <begin position="91"/>
        <end position="111"/>
    </location>
</feature>
<evidence type="ECO:0000256" key="1">
    <source>
        <dbReference type="SAM" id="Phobius"/>
    </source>
</evidence>
<feature type="transmembrane region" description="Helical" evidence="1">
    <location>
        <begin position="61"/>
        <end position="85"/>
    </location>
</feature>
<keyword evidence="1" id="KW-0812">Transmembrane</keyword>
<comment type="caution">
    <text evidence="2">The sequence shown here is derived from an EMBL/GenBank/DDBJ whole genome shotgun (WGS) entry which is preliminary data.</text>
</comment>
<gene>
    <name evidence="2" type="ORF">CTI11_11525</name>
</gene>
<feature type="transmembrane region" description="Helical" evidence="1">
    <location>
        <begin position="131"/>
        <end position="149"/>
    </location>
</feature>
<organism evidence="2">
    <name type="scientific">Chryseobacterium sp. B5</name>
    <dbReference type="NCBI Taxonomy" id="2050562"/>
    <lineage>
        <taxon>Bacteria</taxon>
        <taxon>Pseudomonadati</taxon>
        <taxon>Bacteroidota</taxon>
        <taxon>Flavobacteriia</taxon>
        <taxon>Flavobacteriales</taxon>
        <taxon>Weeksellaceae</taxon>
        <taxon>Chryseobacterium group</taxon>
        <taxon>Chryseobacterium</taxon>
    </lineage>
</organism>
<proteinExistence type="predicted"/>
<dbReference type="AlphaFoldDB" id="A0A2G7T9S0"/>
<evidence type="ECO:0000313" key="2">
    <source>
        <dbReference type="EMBL" id="PII35793.1"/>
    </source>
</evidence>
<name>A0A2G7T9S0_9FLAO</name>
<keyword evidence="1" id="KW-1133">Transmembrane helix</keyword>
<sequence>MLSSLIMGLLLTPLVYIGIGALGRFAATFALISLPLLLACGLFLFDLYLRTGICTSLKRWLRAAGAVAWLLLAFFLVIASGFTLLTTAERIGLFCTLALVMSLVAAPWMALRPSARATRVARLPSTPVAKGAAACALLLLGGSMAYPAMPSRFL</sequence>
<accession>A0A2G7T9S0</accession>
<keyword evidence="1" id="KW-0472">Membrane</keyword>
<feature type="transmembrane region" description="Helical" evidence="1">
    <location>
        <begin position="27"/>
        <end position="49"/>
    </location>
</feature>
<reference evidence="2" key="1">
    <citation type="submission" date="2017-10" db="EMBL/GenBank/DDBJ databases">
        <title>Chryseobacterium sp. B5 is a hydrocarbonoclastic and plant growth promoting bacterium.</title>
        <authorList>
            <person name="Thijs S."/>
            <person name="Gkorezis P."/>
            <person name="Van Hamme J."/>
        </authorList>
    </citation>
    <scope>NUCLEOTIDE SEQUENCE</scope>
    <source>
        <strain evidence="2">B5</strain>
    </source>
</reference>
<protein>
    <submittedName>
        <fullName evidence="2">Uncharacterized protein</fullName>
    </submittedName>
</protein>
<dbReference type="EMBL" id="PEKC01000034">
    <property type="protein sequence ID" value="PII35793.1"/>
    <property type="molecule type" value="Genomic_DNA"/>
</dbReference>